<name>A0A0P1ABV8_PLAHL</name>
<proteinExistence type="predicted"/>
<accession>A0A0P1ABV8</accession>
<dbReference type="RefSeq" id="XP_036263066.1">
    <property type="nucleotide sequence ID" value="XM_036407357.1"/>
</dbReference>
<organism evidence="1 2">
    <name type="scientific">Plasmopara halstedii</name>
    <name type="common">Downy mildew of sunflower</name>
    <dbReference type="NCBI Taxonomy" id="4781"/>
    <lineage>
        <taxon>Eukaryota</taxon>
        <taxon>Sar</taxon>
        <taxon>Stramenopiles</taxon>
        <taxon>Oomycota</taxon>
        <taxon>Peronosporomycetes</taxon>
        <taxon>Peronosporales</taxon>
        <taxon>Peronosporaceae</taxon>
        <taxon>Plasmopara</taxon>
    </lineage>
</organism>
<dbReference type="GeneID" id="59053009"/>
<sequence>MGLNSQRSFFLHLKKSSTSLCWYTSLSGHDKPLMYHVGSSSHDFLFCLSSLKKNVNKKVQRLKVVGIKNGRVGDFDGFYSV</sequence>
<keyword evidence="2" id="KW-1185">Reference proteome</keyword>
<dbReference type="EMBL" id="CCYD01000321">
    <property type="protein sequence ID" value="CEG38153.1"/>
    <property type="molecule type" value="Genomic_DNA"/>
</dbReference>
<evidence type="ECO:0000313" key="1">
    <source>
        <dbReference type="EMBL" id="CEG38153.1"/>
    </source>
</evidence>
<dbReference type="AlphaFoldDB" id="A0A0P1ABV8"/>
<evidence type="ECO:0000313" key="2">
    <source>
        <dbReference type="Proteomes" id="UP000054928"/>
    </source>
</evidence>
<protein>
    <submittedName>
        <fullName evidence="1">Uncharacterized protein</fullName>
    </submittedName>
</protein>
<dbReference type="Proteomes" id="UP000054928">
    <property type="component" value="Unassembled WGS sequence"/>
</dbReference>
<reference evidence="2" key="1">
    <citation type="submission" date="2014-09" db="EMBL/GenBank/DDBJ databases">
        <authorList>
            <person name="Sharma Rahul"/>
            <person name="Thines Marco"/>
        </authorList>
    </citation>
    <scope>NUCLEOTIDE SEQUENCE [LARGE SCALE GENOMIC DNA]</scope>
</reference>